<dbReference type="InterPro" id="IPR002355">
    <property type="entry name" value="Cu_oxidase_Cu_BS"/>
</dbReference>
<dbReference type="InterPro" id="IPR011707">
    <property type="entry name" value="Cu-oxidase-like_N"/>
</dbReference>
<reference evidence="5 6" key="1">
    <citation type="journal article" date="2023" name="Int. J. Syst. Evol. Microbiol.">
        <title>Methylocystis iwaonis sp. nov., a type II methane-oxidizing bacterium from surface soil of a rice paddy field in Japan, and emended description of the genus Methylocystis (ex Whittenbury et al. 1970) Bowman et al. 1993.</title>
        <authorList>
            <person name="Kaise H."/>
            <person name="Sawadogo J.B."/>
            <person name="Alam M.S."/>
            <person name="Ueno C."/>
            <person name="Dianou D."/>
            <person name="Shinjo R."/>
            <person name="Asakawa S."/>
        </authorList>
    </citation>
    <scope>NUCLEOTIDE SEQUENCE [LARGE SCALE GENOMIC DNA]</scope>
    <source>
        <strain evidence="5 6">SS37A-Re</strain>
    </source>
</reference>
<dbReference type="PROSITE" id="PS00079">
    <property type="entry name" value="MULTICOPPER_OXIDASE1"/>
    <property type="match status" value="1"/>
</dbReference>
<dbReference type="InterPro" id="IPR033138">
    <property type="entry name" value="Cu_oxidase_CS"/>
</dbReference>
<evidence type="ECO:0008006" key="7">
    <source>
        <dbReference type="Google" id="ProtNLM"/>
    </source>
</evidence>
<dbReference type="Proteomes" id="UP001317629">
    <property type="component" value="Chromosome"/>
</dbReference>
<keyword evidence="1" id="KW-0479">Metal-binding</keyword>
<dbReference type="InterPro" id="IPR045087">
    <property type="entry name" value="Cu-oxidase_fam"/>
</dbReference>
<evidence type="ECO:0000259" key="3">
    <source>
        <dbReference type="Pfam" id="PF07731"/>
    </source>
</evidence>
<keyword evidence="6" id="KW-1185">Reference proteome</keyword>
<feature type="domain" description="Plastocyanin-like" evidence="4">
    <location>
        <begin position="139"/>
        <end position="214"/>
    </location>
</feature>
<gene>
    <name evidence="5" type="ORF">SS37A_16080</name>
</gene>
<dbReference type="InterPro" id="IPR011706">
    <property type="entry name" value="Cu-oxidase_C"/>
</dbReference>
<dbReference type="PANTHER" id="PTHR48267">
    <property type="entry name" value="CUPREDOXIN SUPERFAMILY PROTEIN"/>
    <property type="match status" value="1"/>
</dbReference>
<dbReference type="PROSITE" id="PS00080">
    <property type="entry name" value="MULTICOPPER_OXIDASE2"/>
    <property type="match status" value="1"/>
</dbReference>
<sequence length="746" mass="82326">MMALNFENHLPLGALDIVTTGQTSVWGCLTFTVEARNVKFIDAVDPKNPPDPKNVNAWCYIRSGSPQERAATLENYLGPVINVQRGQPLKTVWINKLPSMGAAKAGEARPLAMPPINPADMEIGNSIPQFKSMNYALGVVTHLHGGKVLPTSDGWPLHPASYEGNPFHMPSHRTYFYPNDQRATMLWFHDHSMDNTAQQVHAGLAGLYFIRDQSDAEIFHLIGGEAQEIPLVIQDRCFASKGPDGLEVDSTRIDYKKGVPLLKTLDRTARPEFLGDTIFVNGRPWPHVHADRKIYRLRVLNGSNARTYALTLADPTGTDNGKVWYGDRLTAIGNEAGLLGKSVSLQDKQYLLLAPGERLDLLVDFTGVKPEVNALILVNLALAGYKPGAPDDEPIFQFDGNSVMPPDSNKALAAIGAANQPNPDPYLPLANLLQFRFAAAGHVHGGGGHSEPSALDVCTLDKILRRHADDESFHWVPGASPELAPSPANAPIAHNRFVVLMNDTRKLAQNGENSPYTGDTPWRDTQIWELRPATAPSGDPTVFPVPFDAKLNDPTLQGAPAPAVPYQVARAFFFEPEEPMPPHAATHKDQLWGLATQNSNPAGFPPIYRYPHLYRINPAQGRQVIQPVEGTYERWYVANIGNDPTNLAGGAPDMHPFHLHLVSFVVTRRWALNSANQFVETTGNRPLDFDKVARHDTVRIQSNELVELLVHFPKGYTGHYPYHCHLVEHEDMGMMLHFDVQARQGA</sequence>
<name>A0ABN6VET0_9HYPH</name>
<dbReference type="PANTHER" id="PTHR48267:SF1">
    <property type="entry name" value="BILIRUBIN OXIDASE"/>
    <property type="match status" value="1"/>
</dbReference>
<proteinExistence type="predicted"/>
<dbReference type="RefSeq" id="WP_281931699.1">
    <property type="nucleotide sequence ID" value="NZ_AP027142.1"/>
</dbReference>
<evidence type="ECO:0000259" key="4">
    <source>
        <dbReference type="Pfam" id="PF07732"/>
    </source>
</evidence>
<dbReference type="Gene3D" id="2.60.40.420">
    <property type="entry name" value="Cupredoxins - blue copper proteins"/>
    <property type="match status" value="3"/>
</dbReference>
<dbReference type="SUPFAM" id="SSF49503">
    <property type="entry name" value="Cupredoxins"/>
    <property type="match status" value="3"/>
</dbReference>
<evidence type="ECO:0000256" key="2">
    <source>
        <dbReference type="ARBA" id="ARBA00023002"/>
    </source>
</evidence>
<dbReference type="Pfam" id="PF07731">
    <property type="entry name" value="Cu-oxidase_2"/>
    <property type="match status" value="1"/>
</dbReference>
<organism evidence="5 6">
    <name type="scientific">Methylocystis iwaonis</name>
    <dbReference type="NCBI Taxonomy" id="2885079"/>
    <lineage>
        <taxon>Bacteria</taxon>
        <taxon>Pseudomonadati</taxon>
        <taxon>Pseudomonadota</taxon>
        <taxon>Alphaproteobacteria</taxon>
        <taxon>Hyphomicrobiales</taxon>
        <taxon>Methylocystaceae</taxon>
        <taxon>Methylocystis</taxon>
    </lineage>
</organism>
<feature type="domain" description="Plastocyanin-like" evidence="3">
    <location>
        <begin position="620"/>
        <end position="741"/>
    </location>
</feature>
<keyword evidence="2" id="KW-0560">Oxidoreductase</keyword>
<evidence type="ECO:0000313" key="6">
    <source>
        <dbReference type="Proteomes" id="UP001317629"/>
    </source>
</evidence>
<protein>
    <recommendedName>
        <fullName evidence="7">Copper oxidase</fullName>
    </recommendedName>
</protein>
<dbReference type="EMBL" id="AP027142">
    <property type="protein sequence ID" value="BDV34079.1"/>
    <property type="molecule type" value="Genomic_DNA"/>
</dbReference>
<dbReference type="Pfam" id="PF07732">
    <property type="entry name" value="Cu-oxidase_3"/>
    <property type="match status" value="1"/>
</dbReference>
<evidence type="ECO:0000256" key="1">
    <source>
        <dbReference type="ARBA" id="ARBA00022723"/>
    </source>
</evidence>
<dbReference type="InterPro" id="IPR008972">
    <property type="entry name" value="Cupredoxin"/>
</dbReference>
<evidence type="ECO:0000313" key="5">
    <source>
        <dbReference type="EMBL" id="BDV34079.1"/>
    </source>
</evidence>
<accession>A0ABN6VET0</accession>